<evidence type="ECO:0000259" key="4">
    <source>
        <dbReference type="Pfam" id="PF21132"/>
    </source>
</evidence>
<reference evidence="5 6" key="1">
    <citation type="journal article" date="2014" name="Int. J. Syst. Evol. Microbiol.">
        <title>Listeria floridensis sp. nov., Listeria aquatica sp. nov., Listeria cornellensis sp. nov., Listeria riparia sp. nov. and Listeria grandensis sp. nov., from agricultural and natural environments.</title>
        <authorList>
            <person name="den Bakker H.C."/>
            <person name="Warchocki S."/>
            <person name="Wright E.M."/>
            <person name="Allred A.F."/>
            <person name="Ahlstrom C."/>
            <person name="Manuel C.S."/>
            <person name="Stasiewicz M.J."/>
            <person name="Burrell A."/>
            <person name="Roof S."/>
            <person name="Strawn L."/>
            <person name="Fortes E.D."/>
            <person name="Nightingale K.K."/>
            <person name="Kephart D."/>
            <person name="Wiedmann M."/>
        </authorList>
    </citation>
    <scope>NUCLEOTIDE SEQUENCE [LARGE SCALE GENOMIC DNA]</scope>
    <source>
        <strain evidence="5 6">FSL S10-1187</strain>
    </source>
</reference>
<organism evidence="5 6">
    <name type="scientific">Listeria floridensis FSL S10-1187</name>
    <dbReference type="NCBI Taxonomy" id="1265817"/>
    <lineage>
        <taxon>Bacteria</taxon>
        <taxon>Bacillati</taxon>
        <taxon>Bacillota</taxon>
        <taxon>Bacilli</taxon>
        <taxon>Bacillales</taxon>
        <taxon>Listeriaceae</taxon>
        <taxon>Listeria</taxon>
    </lineage>
</organism>
<dbReference type="Gene3D" id="3.30.2060.10">
    <property type="entry name" value="Penicillin-binding protein 1b domain"/>
    <property type="match status" value="1"/>
</dbReference>
<dbReference type="Gene3D" id="3.40.50.11180">
    <property type="match status" value="1"/>
</dbReference>
<evidence type="ECO:0000313" key="6">
    <source>
        <dbReference type="Proteomes" id="UP000019249"/>
    </source>
</evidence>
<dbReference type="Gene3D" id="3.40.50.11140">
    <property type="match status" value="1"/>
</dbReference>
<evidence type="ECO:0000256" key="1">
    <source>
        <dbReference type="ARBA" id="ARBA00022741"/>
    </source>
</evidence>
<dbReference type="InterPro" id="IPR004807">
    <property type="entry name" value="UvrB"/>
</dbReference>
<dbReference type="PANTHER" id="PTHR24029">
    <property type="entry name" value="UVRABC SYSTEM PROTEIN B"/>
    <property type="match status" value="1"/>
</dbReference>
<dbReference type="InterPro" id="IPR041471">
    <property type="entry name" value="UvrB_inter"/>
</dbReference>
<proteinExistence type="predicted"/>
<dbReference type="Proteomes" id="UP000019249">
    <property type="component" value="Unassembled WGS sequence"/>
</dbReference>
<keyword evidence="6" id="KW-1185">Reference proteome</keyword>
<gene>
    <name evidence="5" type="ORF">MFLO_11679</name>
</gene>
<dbReference type="PANTHER" id="PTHR24029:SF1">
    <property type="entry name" value="TRANSCRIPTION-REPAIR-COUPLING FACTOR"/>
    <property type="match status" value="1"/>
</dbReference>
<dbReference type="InterPro" id="IPR048635">
    <property type="entry name" value="MFD_D3"/>
</dbReference>
<feature type="domain" description="UvrB interaction" evidence="3">
    <location>
        <begin position="140"/>
        <end position="228"/>
    </location>
</feature>
<protein>
    <submittedName>
        <fullName evidence="5">Transcription-repair coupling factor</fullName>
    </submittedName>
</protein>
<evidence type="ECO:0000313" key="5">
    <source>
        <dbReference type="EMBL" id="EUJ28807.1"/>
    </source>
</evidence>
<dbReference type="InterPro" id="IPR027417">
    <property type="entry name" value="P-loop_NTPase"/>
</dbReference>
<name>A0ABP3AWW6_9LIST</name>
<comment type="caution">
    <text evidence="5">The sequence shown here is derived from an EMBL/GenBank/DDBJ whole genome shotgun (WGS) entry which is preliminary data.</text>
</comment>
<sequence>MKGLKQLIYEQKEIRDIVKAVDNKNESQLVTGLSGSARALFASVIEGATKRPILLVTHNLYHAQKLYDDLLSLMDSDRLFLYPADELISSELSVSSPELRGQRVEALEFLLSKQPGIVVVPVSGFRKLLPPVSLWEKYNVKLVQGEEIDPEELKANLVTMGYTMSGMVNTPGEFSVRGGIIDVYPITEEYPIRIELFDTEIDSLRYFDVETQRSQNKIEEFQILPATEILLEQAYFPDIVKRLEKGLAGTLKNMKNQEDKEALVDNIEVDLELLRSGIKPDLFFKYIGLAYPDPASLLDYASKNAMLVLDEFARIQETDERLEREEAEWQTETLSRLETVRDVELGHHFRNLIEESRAPKIYLTLFQKTQGSLRVSKTTNFVYKQMQQFHGQMSVLQTETKSWNKNNYAVVILAPSIERAEKMQQTLSDYDMESVILKREEDVPKFGVIQFVIGSFQNGFELPLSKVAIISETELFNKRAKKNQKNARSYRMQNEFKVIQN</sequence>
<evidence type="ECO:0000256" key="2">
    <source>
        <dbReference type="ARBA" id="ARBA00022840"/>
    </source>
</evidence>
<accession>A0ABP3AWW6</accession>
<dbReference type="EMBL" id="AODF01000027">
    <property type="protein sequence ID" value="EUJ28807.1"/>
    <property type="molecule type" value="Genomic_DNA"/>
</dbReference>
<dbReference type="Pfam" id="PF21132">
    <property type="entry name" value="MFD_D3"/>
    <property type="match status" value="1"/>
</dbReference>
<dbReference type="SUPFAM" id="SSF52540">
    <property type="entry name" value="P-loop containing nucleoside triphosphate hydrolases"/>
    <property type="match status" value="2"/>
</dbReference>
<keyword evidence="1" id="KW-0547">Nucleotide-binding</keyword>
<dbReference type="Pfam" id="PF17757">
    <property type="entry name" value="UvrB_inter"/>
    <property type="match status" value="1"/>
</dbReference>
<feature type="domain" description="Transcription-repair-coupling factor D3" evidence="4">
    <location>
        <begin position="407"/>
        <end position="475"/>
    </location>
</feature>
<keyword evidence="2" id="KW-0067">ATP-binding</keyword>
<evidence type="ECO:0000259" key="3">
    <source>
        <dbReference type="Pfam" id="PF17757"/>
    </source>
</evidence>